<evidence type="ECO:0000256" key="5">
    <source>
        <dbReference type="ARBA" id="ARBA00023163"/>
    </source>
</evidence>
<gene>
    <name evidence="8" type="ORF">METZ01_LOCUS397177</name>
</gene>
<evidence type="ECO:0000313" key="8">
    <source>
        <dbReference type="EMBL" id="SVD44323.1"/>
    </source>
</evidence>
<name>A0A382VCW8_9ZZZZ</name>
<keyword evidence="2" id="KW-0240">DNA-directed RNA polymerase</keyword>
<dbReference type="Pfam" id="PF04997">
    <property type="entry name" value="RNA_pol_Rpb1_1"/>
    <property type="match status" value="1"/>
</dbReference>
<dbReference type="EC" id="2.7.7.6" evidence="1"/>
<reference evidence="8" key="1">
    <citation type="submission" date="2018-05" db="EMBL/GenBank/DDBJ databases">
        <authorList>
            <person name="Lanie J.A."/>
            <person name="Ng W.-L."/>
            <person name="Kazmierczak K.M."/>
            <person name="Andrzejewski T.M."/>
            <person name="Davidsen T.M."/>
            <person name="Wayne K.J."/>
            <person name="Tettelin H."/>
            <person name="Glass J.I."/>
            <person name="Rusch D."/>
            <person name="Podicherti R."/>
            <person name="Tsui H.-C.T."/>
            <person name="Winkler M.E."/>
        </authorList>
    </citation>
    <scope>NUCLEOTIDE SEQUENCE</scope>
</reference>
<sequence length="261" mass="29636">MNSIRGDKHIRENVCGGNVSSFAGSTDDRWAGPGWPQPDPKQFHGQKVRLELYGLDPETLENILSISVIDVQDEYNKAKIAEKMSEYDKQNPIPRLDFDSTDPHWHSPEGRRKRGEIRPLRDRRNQFETELLDDLLDGKNSPLYGEIERDDNGRIMRIRGNFGHIPLALPVTPLPTEHEQLVSSEISNLPVPPEFIRPPIPLNRPHGRGSGTVPDDLTVQLQVILRINKRCHDNIDAGAPQIIIDDLQELLTYHVSAYLDN</sequence>
<dbReference type="SUPFAM" id="SSF64484">
    <property type="entry name" value="beta and beta-prime subunits of DNA dependent RNA-polymerase"/>
    <property type="match status" value="1"/>
</dbReference>
<feature type="compositionally biased region" description="Basic and acidic residues" evidence="6">
    <location>
        <begin position="96"/>
        <end position="121"/>
    </location>
</feature>
<evidence type="ECO:0000259" key="7">
    <source>
        <dbReference type="Pfam" id="PF04997"/>
    </source>
</evidence>
<dbReference type="GO" id="GO:0000428">
    <property type="term" value="C:DNA-directed RNA polymerase complex"/>
    <property type="evidence" value="ECO:0007669"/>
    <property type="project" value="UniProtKB-KW"/>
</dbReference>
<evidence type="ECO:0000256" key="2">
    <source>
        <dbReference type="ARBA" id="ARBA00022478"/>
    </source>
</evidence>
<accession>A0A382VCW8</accession>
<dbReference type="GO" id="GO:0003677">
    <property type="term" value="F:DNA binding"/>
    <property type="evidence" value="ECO:0007669"/>
    <property type="project" value="InterPro"/>
</dbReference>
<feature type="region of interest" description="Disordered" evidence="6">
    <location>
        <begin position="91"/>
        <end position="121"/>
    </location>
</feature>
<organism evidence="8">
    <name type="scientific">marine metagenome</name>
    <dbReference type="NCBI Taxonomy" id="408172"/>
    <lineage>
        <taxon>unclassified sequences</taxon>
        <taxon>metagenomes</taxon>
        <taxon>ecological metagenomes</taxon>
    </lineage>
</organism>
<evidence type="ECO:0000256" key="1">
    <source>
        <dbReference type="ARBA" id="ARBA00012418"/>
    </source>
</evidence>
<keyword evidence="3" id="KW-0808">Transferase</keyword>
<dbReference type="AlphaFoldDB" id="A0A382VCW8"/>
<evidence type="ECO:0000256" key="3">
    <source>
        <dbReference type="ARBA" id="ARBA00022679"/>
    </source>
</evidence>
<protein>
    <recommendedName>
        <fullName evidence="1">DNA-directed RNA polymerase</fullName>
        <ecNumber evidence="1">2.7.7.6</ecNumber>
    </recommendedName>
</protein>
<feature type="domain" description="RNA polymerase Rpb1" evidence="7">
    <location>
        <begin position="186"/>
        <end position="261"/>
    </location>
</feature>
<dbReference type="GO" id="GO:0003899">
    <property type="term" value="F:DNA-directed RNA polymerase activity"/>
    <property type="evidence" value="ECO:0007669"/>
    <property type="project" value="UniProtKB-EC"/>
</dbReference>
<dbReference type="EMBL" id="UINC01150978">
    <property type="protein sequence ID" value="SVD44323.1"/>
    <property type="molecule type" value="Genomic_DNA"/>
</dbReference>
<keyword evidence="5" id="KW-0804">Transcription</keyword>
<dbReference type="GO" id="GO:0006351">
    <property type="term" value="P:DNA-templated transcription"/>
    <property type="evidence" value="ECO:0007669"/>
    <property type="project" value="InterPro"/>
</dbReference>
<feature type="non-terminal residue" evidence="8">
    <location>
        <position position="261"/>
    </location>
</feature>
<dbReference type="InterPro" id="IPR007080">
    <property type="entry name" value="RNA_pol_Rpb1_1"/>
</dbReference>
<evidence type="ECO:0000256" key="4">
    <source>
        <dbReference type="ARBA" id="ARBA00022695"/>
    </source>
</evidence>
<evidence type="ECO:0000256" key="6">
    <source>
        <dbReference type="SAM" id="MobiDB-lite"/>
    </source>
</evidence>
<keyword evidence="4" id="KW-0548">Nucleotidyltransferase</keyword>
<proteinExistence type="predicted"/>